<keyword evidence="10" id="KW-1185">Reference proteome</keyword>
<dbReference type="PANTHER" id="PTHR35093:SF8">
    <property type="entry name" value="OUTER MEMBRANE PROTEIN NMB0088-RELATED"/>
    <property type="match status" value="1"/>
</dbReference>
<proteinExistence type="inferred from homology"/>
<evidence type="ECO:0000256" key="3">
    <source>
        <dbReference type="ARBA" id="ARBA00022452"/>
    </source>
</evidence>
<accession>A0A6N9NQK5</accession>
<evidence type="ECO:0000256" key="8">
    <source>
        <dbReference type="SAM" id="SignalP"/>
    </source>
</evidence>
<dbReference type="SUPFAM" id="SSF56935">
    <property type="entry name" value="Porins"/>
    <property type="match status" value="1"/>
</dbReference>
<dbReference type="InterPro" id="IPR005017">
    <property type="entry name" value="OMPP1/FadL/TodX"/>
</dbReference>
<dbReference type="AlphaFoldDB" id="A0A6N9NQK5"/>
<dbReference type="Proteomes" id="UP000470771">
    <property type="component" value="Unassembled WGS sequence"/>
</dbReference>
<feature type="chain" id="PRO_5026825401" description="Transporter" evidence="8">
    <location>
        <begin position="21"/>
        <end position="501"/>
    </location>
</feature>
<keyword evidence="4" id="KW-0812">Transmembrane</keyword>
<dbReference type="RefSeq" id="WP_160633634.1">
    <property type="nucleotide sequence ID" value="NZ_WWNE01000008.1"/>
</dbReference>
<name>A0A6N9NQK5_9FLAO</name>
<feature type="signal peptide" evidence="8">
    <location>
        <begin position="1"/>
        <end position="20"/>
    </location>
</feature>
<evidence type="ECO:0000256" key="6">
    <source>
        <dbReference type="ARBA" id="ARBA00023136"/>
    </source>
</evidence>
<dbReference type="EMBL" id="WWNE01000008">
    <property type="protein sequence ID" value="NBG66685.1"/>
    <property type="molecule type" value="Genomic_DNA"/>
</dbReference>
<comment type="caution">
    <text evidence="9">The sequence shown here is derived from an EMBL/GenBank/DDBJ whole genome shotgun (WGS) entry which is preliminary data.</text>
</comment>
<evidence type="ECO:0000256" key="7">
    <source>
        <dbReference type="ARBA" id="ARBA00023237"/>
    </source>
</evidence>
<dbReference type="Gene3D" id="2.40.160.60">
    <property type="entry name" value="Outer membrane protein transport protein (OMPP1/FadL/TodX)"/>
    <property type="match status" value="1"/>
</dbReference>
<organism evidence="9 10">
    <name type="scientific">Acidiluteibacter ferrifornacis</name>
    <dbReference type="NCBI Taxonomy" id="2692424"/>
    <lineage>
        <taxon>Bacteria</taxon>
        <taxon>Pseudomonadati</taxon>
        <taxon>Bacteroidota</taxon>
        <taxon>Flavobacteriia</taxon>
        <taxon>Flavobacteriales</taxon>
        <taxon>Cryomorphaceae</taxon>
        <taxon>Acidiluteibacter</taxon>
    </lineage>
</organism>
<dbReference type="GO" id="GO:0015483">
    <property type="term" value="F:long-chain fatty acid transporting porin activity"/>
    <property type="evidence" value="ECO:0007669"/>
    <property type="project" value="TreeGrafter"/>
</dbReference>
<reference evidence="9 10" key="1">
    <citation type="submission" date="2019-12" db="EMBL/GenBank/DDBJ databases">
        <authorList>
            <person name="Zhao J."/>
        </authorList>
    </citation>
    <scope>NUCLEOTIDE SEQUENCE [LARGE SCALE GENOMIC DNA]</scope>
    <source>
        <strain evidence="9 10">S-15</strain>
    </source>
</reference>
<gene>
    <name evidence="9" type="ORF">GQN54_11215</name>
</gene>
<sequence length="501" mass="55674">MKQILSIILLGFTSYTSVFAQNELDALRYSNLNYSGTARFNAMGGAFTALGGDFSSISINPASAGIYRSSELTFTPSFLFTSNSADFYGKTTDNGRLNFNIGNIGYVGHSKQDKNGWKALNFAVGYSRTNSFNREYNFRSGYEDNSSLINTYVNELNSYNSGFGLAANQIGSYYPADISMAYQTYLIDSINGGGYDVRFYDADGISKSFNVIEKGGMGDLGITVGANYEDKLYIGAAVAFSIVNFNQQTTYKERMNYSTPIDSTNQANEFYRVNEFTRRTSLDVTGSGVNLKFGLIYKPIDAVRVGASIQSPTYLSLDDNYSTSYSSSLSDGSSFSDEYLSEFGYRINTPWRTNAGVGFILAKKAIISADYEYVNYPKAKLKDAIDATSSYGFEEENIQINDDFSKAHNIRLGLEYRINQPYSVRAGFKYNDNPLNTNLSENLSAKTFSAGIGYKDEKGYFIDLAYSLRQYSETQILQGIMNTANLDQNSHLIQFTVGLRY</sequence>
<protein>
    <recommendedName>
        <fullName evidence="11">Transporter</fullName>
    </recommendedName>
</protein>
<dbReference type="Pfam" id="PF03349">
    <property type="entry name" value="Toluene_X"/>
    <property type="match status" value="1"/>
</dbReference>
<dbReference type="PANTHER" id="PTHR35093">
    <property type="entry name" value="OUTER MEMBRANE PROTEIN NMB0088-RELATED"/>
    <property type="match status" value="1"/>
</dbReference>
<evidence type="ECO:0008006" key="11">
    <source>
        <dbReference type="Google" id="ProtNLM"/>
    </source>
</evidence>
<evidence type="ECO:0000256" key="5">
    <source>
        <dbReference type="ARBA" id="ARBA00022729"/>
    </source>
</evidence>
<comment type="subcellular location">
    <subcellularLocation>
        <location evidence="1">Cell outer membrane</location>
        <topology evidence="1">Multi-pass membrane protein</topology>
    </subcellularLocation>
</comment>
<evidence type="ECO:0000256" key="4">
    <source>
        <dbReference type="ARBA" id="ARBA00022692"/>
    </source>
</evidence>
<comment type="similarity">
    <text evidence="2">Belongs to the OmpP1/FadL family.</text>
</comment>
<evidence type="ECO:0000256" key="1">
    <source>
        <dbReference type="ARBA" id="ARBA00004571"/>
    </source>
</evidence>
<evidence type="ECO:0000313" key="10">
    <source>
        <dbReference type="Proteomes" id="UP000470771"/>
    </source>
</evidence>
<evidence type="ECO:0000256" key="2">
    <source>
        <dbReference type="ARBA" id="ARBA00008163"/>
    </source>
</evidence>
<keyword evidence="3" id="KW-1134">Transmembrane beta strand</keyword>
<keyword evidence="7" id="KW-0998">Cell outer membrane</keyword>
<keyword evidence="5 8" id="KW-0732">Signal</keyword>
<keyword evidence="6" id="KW-0472">Membrane</keyword>
<dbReference type="GO" id="GO:0009279">
    <property type="term" value="C:cell outer membrane"/>
    <property type="evidence" value="ECO:0007669"/>
    <property type="project" value="UniProtKB-SubCell"/>
</dbReference>
<evidence type="ECO:0000313" key="9">
    <source>
        <dbReference type="EMBL" id="NBG66685.1"/>
    </source>
</evidence>